<keyword evidence="9" id="KW-1185">Reference proteome</keyword>
<organism evidence="8 9">
    <name type="scientific">Extremus antarcticus</name>
    <dbReference type="NCBI Taxonomy" id="702011"/>
    <lineage>
        <taxon>Eukaryota</taxon>
        <taxon>Fungi</taxon>
        <taxon>Dikarya</taxon>
        <taxon>Ascomycota</taxon>
        <taxon>Pezizomycotina</taxon>
        <taxon>Dothideomycetes</taxon>
        <taxon>Dothideomycetidae</taxon>
        <taxon>Mycosphaerellales</taxon>
        <taxon>Extremaceae</taxon>
        <taxon>Extremus</taxon>
    </lineage>
</organism>
<dbReference type="InterPro" id="IPR036961">
    <property type="entry name" value="Kinesin_motor_dom_sf"/>
</dbReference>
<gene>
    <name evidence="8" type="primary">KAR3</name>
    <name evidence="8" type="ORF">LTR09_000288</name>
</gene>
<dbReference type="InterPro" id="IPR027417">
    <property type="entry name" value="P-loop_NTPase"/>
</dbReference>
<proteinExistence type="inferred from homology"/>
<dbReference type="SMART" id="SM00129">
    <property type="entry name" value="KISc"/>
    <property type="match status" value="1"/>
</dbReference>
<dbReference type="GO" id="GO:0007018">
    <property type="term" value="P:microtubule-based movement"/>
    <property type="evidence" value="ECO:0007669"/>
    <property type="project" value="InterPro"/>
</dbReference>
<feature type="compositionally biased region" description="Polar residues" evidence="6">
    <location>
        <begin position="194"/>
        <end position="212"/>
    </location>
</feature>
<feature type="compositionally biased region" description="Low complexity" evidence="6">
    <location>
        <begin position="238"/>
        <end position="253"/>
    </location>
</feature>
<keyword evidence="4 5" id="KW-0505">Motor protein</keyword>
<dbReference type="AlphaFoldDB" id="A0AAJ0LX23"/>
<evidence type="ECO:0000259" key="7">
    <source>
        <dbReference type="PROSITE" id="PS50067"/>
    </source>
</evidence>
<feature type="region of interest" description="Disordered" evidence="6">
    <location>
        <begin position="174"/>
        <end position="291"/>
    </location>
</feature>
<feature type="compositionally biased region" description="Basic and acidic residues" evidence="6">
    <location>
        <begin position="503"/>
        <end position="537"/>
    </location>
</feature>
<feature type="region of interest" description="Disordered" evidence="6">
    <location>
        <begin position="304"/>
        <end position="354"/>
    </location>
</feature>
<feature type="compositionally biased region" description="Low complexity" evidence="6">
    <location>
        <begin position="140"/>
        <end position="150"/>
    </location>
</feature>
<dbReference type="EMBL" id="JAWDJX010000001">
    <property type="protein sequence ID" value="KAK3058723.1"/>
    <property type="molecule type" value="Genomic_DNA"/>
</dbReference>
<dbReference type="GO" id="GO:0003777">
    <property type="term" value="F:microtubule motor activity"/>
    <property type="evidence" value="ECO:0007669"/>
    <property type="project" value="InterPro"/>
</dbReference>
<reference evidence="8" key="1">
    <citation type="submission" date="2023-04" db="EMBL/GenBank/DDBJ databases">
        <title>Black Yeasts Isolated from many extreme environments.</title>
        <authorList>
            <person name="Coleine C."/>
            <person name="Stajich J.E."/>
            <person name="Selbmann L."/>
        </authorList>
    </citation>
    <scope>NUCLEOTIDE SEQUENCE</scope>
    <source>
        <strain evidence="8">CCFEE 5312</strain>
    </source>
</reference>
<feature type="region of interest" description="Disordered" evidence="6">
    <location>
        <begin position="882"/>
        <end position="937"/>
    </location>
</feature>
<keyword evidence="3 5" id="KW-0067">ATP-binding</keyword>
<dbReference type="Gene3D" id="1.20.5.1700">
    <property type="match status" value="1"/>
</dbReference>
<name>A0AAJ0LX23_9PEZI</name>
<dbReference type="PANTHER" id="PTHR47972">
    <property type="entry name" value="KINESIN-LIKE PROTEIN KLP-3"/>
    <property type="match status" value="1"/>
</dbReference>
<evidence type="ECO:0000256" key="2">
    <source>
        <dbReference type="ARBA" id="ARBA00022741"/>
    </source>
</evidence>
<evidence type="ECO:0000313" key="9">
    <source>
        <dbReference type="Proteomes" id="UP001271007"/>
    </source>
</evidence>
<evidence type="ECO:0000256" key="6">
    <source>
        <dbReference type="SAM" id="MobiDB-lite"/>
    </source>
</evidence>
<dbReference type="Pfam" id="PF00225">
    <property type="entry name" value="Kinesin"/>
    <property type="match status" value="1"/>
</dbReference>
<evidence type="ECO:0000313" key="8">
    <source>
        <dbReference type="EMBL" id="KAK3058723.1"/>
    </source>
</evidence>
<dbReference type="GO" id="GO:0005524">
    <property type="term" value="F:ATP binding"/>
    <property type="evidence" value="ECO:0007669"/>
    <property type="project" value="UniProtKB-UniRule"/>
</dbReference>
<feature type="compositionally biased region" description="Polar residues" evidence="6">
    <location>
        <begin position="24"/>
        <end position="44"/>
    </location>
</feature>
<dbReference type="Proteomes" id="UP001271007">
    <property type="component" value="Unassembled WGS sequence"/>
</dbReference>
<evidence type="ECO:0000256" key="3">
    <source>
        <dbReference type="ARBA" id="ARBA00022840"/>
    </source>
</evidence>
<evidence type="ECO:0000256" key="1">
    <source>
        <dbReference type="ARBA" id="ARBA00022701"/>
    </source>
</evidence>
<evidence type="ECO:0000256" key="5">
    <source>
        <dbReference type="PROSITE-ProRule" id="PRU00283"/>
    </source>
</evidence>
<dbReference type="InterPro" id="IPR001752">
    <property type="entry name" value="Kinesin_motor_dom"/>
</dbReference>
<protein>
    <submittedName>
        <fullName evidence="8">Kinesin-like nuclear fusion protein</fullName>
    </submittedName>
</protein>
<sequence>MERPPSQLENVRPSGLPQSRLPAMSNSNGRTLRETSVSDLNAKSATGVGATGAMGPPPAVGLGSVKHKMSGLPEPPSKRKTLAERAGEPIGSQQQRSQMPQPFKPNFTRLDGLFQTGGGAGRSQSNMGACLGTTNYRNISSASTTSSASTNRPTSRQNMGRLRAAEKDTLMEDAESEAGVMGKRKGTPVLSFHPASSITLRKTRTAQELRSPQKQHHQPRTDTRAASQHSASYLRALSSSTCSGSNSNSNGSSRVLSAESNPRLPSGTSTSSELSSQQEGSHTPKSPSTRNTSLITAFADLSLTPKPQAQPPNHFRKLSAQRASASRHRPSLSPVKETTTPTPSTSKIPKFSCTPQLRHAQSSQAVLSTPSPLKAKHSINGFRSPAPSASKRGPQFSTSSAVRNACELPVFLTKEKLTPLSLPAWDTKGRLEDMESMYAQLRTNLVDATDSKRGLEEALTLYKTRVQELTAFNKEYTSTNKNLSSDLERARNDLHATTTDLQQARRDHERDVQNAERKHERDLNELYAKQERESQKLERELEKIAEQGEKDLETAKRDWEKRKDEETSEMTSQHWDEIEELNVGHRKVVERLEKEVAQLKEAGESRASESAGEVQGLRDKITALENQLEDVEATAKSLQTQITTAEVRCAALEQEKAQLHSKMHFLEGNQEAQSHEFTTMRDQLAAAKASEEAVLVQLRREEMARRKLNAQILELKGNIRVFVRTRPLLPTEDEDAEPMRVEYPDLDTLDGGKEMAVYARPKHKSSIGGDDKMEKHTYAFDRVFNPATPNADVFTECRELIQSVVDGYNVSILSYGQTGSGKTYGMSGPEGIIPSSITLLLEEMRRLKVKGWEYTVDAAFVEVYNETLNDLLGDAKKWDEGDDLGASTRASTKKKEKHEIHHDPISGKTTVSNLSSVPLWPPPPSEETSDDSSATSYTERAVTRLLDTAAKNRRVAATKSNERSSRSHSIFILTLRGSCATTSEASEGLLNLVDLAGSERLKESGAEGSRMKETQAINKSLSSLGDVIAALGGKKDESHVPYRNSKLTWLLKSSLGGTAKNGKSSRTLMLLHLSPLLAHWEQSKGSLEFGNKVHGTHIGPAKKK</sequence>
<keyword evidence="1" id="KW-0493">Microtubule</keyword>
<comment type="caution">
    <text evidence="8">The sequence shown here is derived from an EMBL/GenBank/DDBJ whole genome shotgun (WGS) entry which is preliminary data.</text>
</comment>
<feature type="compositionally biased region" description="Basic residues" evidence="6">
    <location>
        <begin position="314"/>
        <end position="330"/>
    </location>
</feature>
<dbReference type="GO" id="GO:0005874">
    <property type="term" value="C:microtubule"/>
    <property type="evidence" value="ECO:0007669"/>
    <property type="project" value="UniProtKB-KW"/>
</dbReference>
<dbReference type="InterPro" id="IPR027640">
    <property type="entry name" value="Kinesin-like_fam"/>
</dbReference>
<comment type="similarity">
    <text evidence="5">Belongs to the TRAFAC class myosin-kinesin ATPase superfamily. Kinesin family.</text>
</comment>
<dbReference type="PANTHER" id="PTHR47972:SF45">
    <property type="entry name" value="PROTEIN CLARET SEGREGATIONAL"/>
    <property type="match status" value="1"/>
</dbReference>
<evidence type="ECO:0000256" key="4">
    <source>
        <dbReference type="ARBA" id="ARBA00023175"/>
    </source>
</evidence>
<feature type="region of interest" description="Disordered" evidence="6">
    <location>
        <begin position="140"/>
        <end position="160"/>
    </location>
</feature>
<dbReference type="PRINTS" id="PR00380">
    <property type="entry name" value="KINESINHEAVY"/>
</dbReference>
<feature type="binding site" evidence="5">
    <location>
        <begin position="816"/>
        <end position="823"/>
    </location>
    <ligand>
        <name>ATP</name>
        <dbReference type="ChEBI" id="CHEBI:30616"/>
    </ligand>
</feature>
<feature type="compositionally biased region" description="Low complexity" evidence="6">
    <location>
        <begin position="266"/>
        <end position="281"/>
    </location>
</feature>
<dbReference type="PROSITE" id="PS50067">
    <property type="entry name" value="KINESIN_MOTOR_2"/>
    <property type="match status" value="1"/>
</dbReference>
<accession>A0AAJ0LX23</accession>
<feature type="compositionally biased region" description="Polar residues" evidence="6">
    <location>
        <begin position="91"/>
        <end position="100"/>
    </location>
</feature>
<keyword evidence="2 5" id="KW-0547">Nucleotide-binding</keyword>
<dbReference type="GO" id="GO:0008017">
    <property type="term" value="F:microtubule binding"/>
    <property type="evidence" value="ECO:0007669"/>
    <property type="project" value="InterPro"/>
</dbReference>
<feature type="region of interest" description="Disordered" evidence="6">
    <location>
        <begin position="498"/>
        <end position="537"/>
    </location>
</feature>
<dbReference type="SUPFAM" id="SSF52540">
    <property type="entry name" value="P-loop containing nucleoside triphosphate hydrolases"/>
    <property type="match status" value="1"/>
</dbReference>
<dbReference type="Gene3D" id="3.40.850.10">
    <property type="entry name" value="Kinesin motor domain"/>
    <property type="match status" value="1"/>
</dbReference>
<feature type="domain" description="Kinesin motor" evidence="7">
    <location>
        <begin position="718"/>
        <end position="1096"/>
    </location>
</feature>
<feature type="region of interest" description="Disordered" evidence="6">
    <location>
        <begin position="1"/>
        <end position="102"/>
    </location>
</feature>